<dbReference type="InterPro" id="IPR027640">
    <property type="entry name" value="Kinesin-like_fam"/>
</dbReference>
<proteinExistence type="inferred from homology"/>
<dbReference type="SUPFAM" id="SSF52540">
    <property type="entry name" value="P-loop containing nucleoside triphosphate hydrolases"/>
    <property type="match status" value="1"/>
</dbReference>
<sequence length="138" mass="15341">VFENTTRHLIDGVLNGYNGTLFAYGATGCGKTHTISGTPEKPGINFLTMQELYERIAELEDDNEAIRDLLETPTSNNASLHRYVSERTLPSMLLLQDSQNIIPKGGIAPMIAEKIESDLKRLQLHPLELETSTMLLND</sequence>
<dbReference type="InterPro" id="IPR036961">
    <property type="entry name" value="Kinesin_motor_dom_sf"/>
</dbReference>
<evidence type="ECO:0000313" key="7">
    <source>
        <dbReference type="Proteomes" id="UP000749646"/>
    </source>
</evidence>
<dbReference type="GO" id="GO:0003777">
    <property type="term" value="F:microtubule motor activity"/>
    <property type="evidence" value="ECO:0007669"/>
    <property type="project" value="InterPro"/>
</dbReference>
<dbReference type="Proteomes" id="UP000749646">
    <property type="component" value="Unassembled WGS sequence"/>
</dbReference>
<gene>
    <name evidence="6" type="primary">KLP5_1</name>
    <name evidence="6" type="ORF">BGZ65_007934</name>
</gene>
<dbReference type="PANTHER" id="PTHR47968">
    <property type="entry name" value="CENTROMERE PROTEIN E"/>
    <property type="match status" value="1"/>
</dbReference>
<organism evidence="6 7">
    <name type="scientific">Modicella reniformis</name>
    <dbReference type="NCBI Taxonomy" id="1440133"/>
    <lineage>
        <taxon>Eukaryota</taxon>
        <taxon>Fungi</taxon>
        <taxon>Fungi incertae sedis</taxon>
        <taxon>Mucoromycota</taxon>
        <taxon>Mortierellomycotina</taxon>
        <taxon>Mortierellomycetes</taxon>
        <taxon>Mortierellales</taxon>
        <taxon>Mortierellaceae</taxon>
        <taxon>Modicella</taxon>
    </lineage>
</organism>
<dbReference type="InterPro" id="IPR001752">
    <property type="entry name" value="Kinesin_motor_dom"/>
</dbReference>
<dbReference type="GO" id="GO:0007018">
    <property type="term" value="P:microtubule-based movement"/>
    <property type="evidence" value="ECO:0007669"/>
    <property type="project" value="InterPro"/>
</dbReference>
<dbReference type="InterPro" id="IPR027417">
    <property type="entry name" value="P-loop_NTPase"/>
</dbReference>
<keyword evidence="4" id="KW-0067">ATP-binding</keyword>
<evidence type="ECO:0000256" key="1">
    <source>
        <dbReference type="ARBA" id="ARBA00022701"/>
    </source>
</evidence>
<evidence type="ECO:0000256" key="2">
    <source>
        <dbReference type="ARBA" id="ARBA00023054"/>
    </source>
</evidence>
<keyword evidence="2" id="KW-0175">Coiled coil</keyword>
<dbReference type="GO" id="GO:0005874">
    <property type="term" value="C:microtubule"/>
    <property type="evidence" value="ECO:0007669"/>
    <property type="project" value="UniProtKB-KW"/>
</dbReference>
<evidence type="ECO:0000259" key="5">
    <source>
        <dbReference type="PROSITE" id="PS50067"/>
    </source>
</evidence>
<evidence type="ECO:0000256" key="4">
    <source>
        <dbReference type="PROSITE-ProRule" id="PRU00283"/>
    </source>
</evidence>
<feature type="non-terminal residue" evidence="6">
    <location>
        <position position="138"/>
    </location>
</feature>
<feature type="domain" description="Kinesin motor" evidence="5">
    <location>
        <begin position="1"/>
        <end position="138"/>
    </location>
</feature>
<evidence type="ECO:0000256" key="3">
    <source>
        <dbReference type="ARBA" id="ARBA00023175"/>
    </source>
</evidence>
<name>A0A9P6LX38_9FUNG</name>
<dbReference type="EMBL" id="JAAAHW010007398">
    <property type="protein sequence ID" value="KAF9948634.1"/>
    <property type="molecule type" value="Genomic_DNA"/>
</dbReference>
<comment type="similarity">
    <text evidence="4">Belongs to the TRAFAC class myosin-kinesin ATPase superfamily. Kinesin family.</text>
</comment>
<dbReference type="Pfam" id="PF00225">
    <property type="entry name" value="Kinesin"/>
    <property type="match status" value="1"/>
</dbReference>
<feature type="binding site" evidence="4">
    <location>
        <begin position="25"/>
        <end position="32"/>
    </location>
    <ligand>
        <name>ATP</name>
        <dbReference type="ChEBI" id="CHEBI:30616"/>
    </ligand>
</feature>
<dbReference type="OrthoDB" id="3176171at2759"/>
<protein>
    <submittedName>
        <fullName evidence="6">Kinesin-like protein Klp5</fullName>
    </submittedName>
</protein>
<dbReference type="Gene3D" id="3.40.850.10">
    <property type="entry name" value="Kinesin motor domain"/>
    <property type="match status" value="1"/>
</dbReference>
<dbReference type="AlphaFoldDB" id="A0A9P6LX38"/>
<keyword evidence="4" id="KW-0547">Nucleotide-binding</keyword>
<comment type="caution">
    <text evidence="6">The sequence shown here is derived from an EMBL/GenBank/DDBJ whole genome shotgun (WGS) entry which is preliminary data.</text>
</comment>
<dbReference type="GO" id="GO:0005524">
    <property type="term" value="F:ATP binding"/>
    <property type="evidence" value="ECO:0007669"/>
    <property type="project" value="UniProtKB-UniRule"/>
</dbReference>
<dbReference type="PANTHER" id="PTHR47968:SF13">
    <property type="entry name" value="KINESIN-LIKE PROTEIN KIF19 ISOFORM X1"/>
    <property type="match status" value="1"/>
</dbReference>
<keyword evidence="7" id="KW-1185">Reference proteome</keyword>
<dbReference type="GO" id="GO:0008017">
    <property type="term" value="F:microtubule binding"/>
    <property type="evidence" value="ECO:0007669"/>
    <property type="project" value="InterPro"/>
</dbReference>
<accession>A0A9P6LX38</accession>
<keyword evidence="3 4" id="KW-0505">Motor protein</keyword>
<evidence type="ECO:0000313" key="6">
    <source>
        <dbReference type="EMBL" id="KAF9948634.1"/>
    </source>
</evidence>
<keyword evidence="1" id="KW-0493">Microtubule</keyword>
<dbReference type="PROSITE" id="PS50067">
    <property type="entry name" value="KINESIN_MOTOR_2"/>
    <property type="match status" value="1"/>
</dbReference>
<reference evidence="6" key="1">
    <citation type="journal article" date="2020" name="Fungal Divers.">
        <title>Resolving the Mortierellaceae phylogeny through synthesis of multi-gene phylogenetics and phylogenomics.</title>
        <authorList>
            <person name="Vandepol N."/>
            <person name="Liber J."/>
            <person name="Desiro A."/>
            <person name="Na H."/>
            <person name="Kennedy M."/>
            <person name="Barry K."/>
            <person name="Grigoriev I.V."/>
            <person name="Miller A.N."/>
            <person name="O'Donnell K."/>
            <person name="Stajich J.E."/>
            <person name="Bonito G."/>
        </authorList>
    </citation>
    <scope>NUCLEOTIDE SEQUENCE</scope>
    <source>
        <strain evidence="6">MES-2147</strain>
    </source>
</reference>